<gene>
    <name evidence="7" type="ORF">LCGC14_2486070</name>
</gene>
<keyword evidence="5 6" id="KW-0472">Membrane</keyword>
<keyword evidence="3 6" id="KW-0812">Transmembrane</keyword>
<comment type="caution">
    <text evidence="7">The sequence shown here is derived from an EMBL/GenBank/DDBJ whole genome shotgun (WGS) entry which is preliminary data.</text>
</comment>
<dbReference type="InterPro" id="IPR050367">
    <property type="entry name" value="APC_superfamily"/>
</dbReference>
<evidence type="ECO:0000256" key="3">
    <source>
        <dbReference type="ARBA" id="ARBA00022692"/>
    </source>
</evidence>
<evidence type="ECO:0008006" key="8">
    <source>
        <dbReference type="Google" id="ProtNLM"/>
    </source>
</evidence>
<comment type="subcellular location">
    <subcellularLocation>
        <location evidence="1">Cell membrane</location>
        <topology evidence="1">Multi-pass membrane protein</topology>
    </subcellularLocation>
</comment>
<dbReference type="PANTHER" id="PTHR42770">
    <property type="entry name" value="AMINO ACID TRANSPORTER-RELATED"/>
    <property type="match status" value="1"/>
</dbReference>
<evidence type="ECO:0000256" key="5">
    <source>
        <dbReference type="ARBA" id="ARBA00023136"/>
    </source>
</evidence>
<evidence type="ECO:0000256" key="6">
    <source>
        <dbReference type="SAM" id="Phobius"/>
    </source>
</evidence>
<dbReference type="Pfam" id="PF13520">
    <property type="entry name" value="AA_permease_2"/>
    <property type="match status" value="1"/>
</dbReference>
<evidence type="ECO:0000313" key="7">
    <source>
        <dbReference type="EMBL" id="KKL17388.1"/>
    </source>
</evidence>
<keyword evidence="2" id="KW-1003">Cell membrane</keyword>
<dbReference type="PANTHER" id="PTHR42770:SF7">
    <property type="entry name" value="MEMBRANE PROTEIN"/>
    <property type="match status" value="1"/>
</dbReference>
<dbReference type="EMBL" id="LAZR01039279">
    <property type="protein sequence ID" value="KKL17388.1"/>
    <property type="molecule type" value="Genomic_DNA"/>
</dbReference>
<dbReference type="Gene3D" id="1.20.1740.10">
    <property type="entry name" value="Amino acid/polyamine transporter I"/>
    <property type="match status" value="1"/>
</dbReference>
<evidence type="ECO:0000256" key="1">
    <source>
        <dbReference type="ARBA" id="ARBA00004651"/>
    </source>
</evidence>
<dbReference type="GO" id="GO:0022857">
    <property type="term" value="F:transmembrane transporter activity"/>
    <property type="evidence" value="ECO:0007669"/>
    <property type="project" value="InterPro"/>
</dbReference>
<name>A0A0F9DZU1_9ZZZZ</name>
<dbReference type="AlphaFoldDB" id="A0A0F9DZU1"/>
<reference evidence="7" key="1">
    <citation type="journal article" date="2015" name="Nature">
        <title>Complex archaea that bridge the gap between prokaryotes and eukaryotes.</title>
        <authorList>
            <person name="Spang A."/>
            <person name="Saw J.H."/>
            <person name="Jorgensen S.L."/>
            <person name="Zaremba-Niedzwiedzka K."/>
            <person name="Martijn J."/>
            <person name="Lind A.E."/>
            <person name="van Eijk R."/>
            <person name="Schleper C."/>
            <person name="Guy L."/>
            <person name="Ettema T.J."/>
        </authorList>
    </citation>
    <scope>NUCLEOTIDE SEQUENCE</scope>
</reference>
<evidence type="ECO:0000256" key="2">
    <source>
        <dbReference type="ARBA" id="ARBA00022475"/>
    </source>
</evidence>
<accession>A0A0F9DZU1</accession>
<protein>
    <recommendedName>
        <fullName evidence="8">Amino acid permease/ SLC12A domain-containing protein</fullName>
    </recommendedName>
</protein>
<dbReference type="InterPro" id="IPR002293">
    <property type="entry name" value="AA/rel_permease1"/>
</dbReference>
<keyword evidence="4 6" id="KW-1133">Transmembrane helix</keyword>
<evidence type="ECO:0000256" key="4">
    <source>
        <dbReference type="ARBA" id="ARBA00022989"/>
    </source>
</evidence>
<feature type="transmembrane region" description="Helical" evidence="6">
    <location>
        <begin position="33"/>
        <end position="56"/>
    </location>
</feature>
<proteinExistence type="predicted"/>
<feature type="transmembrane region" description="Helical" evidence="6">
    <location>
        <begin position="7"/>
        <end position="27"/>
    </location>
</feature>
<dbReference type="GO" id="GO:0005886">
    <property type="term" value="C:plasma membrane"/>
    <property type="evidence" value="ECO:0007669"/>
    <property type="project" value="UniProtKB-SubCell"/>
</dbReference>
<organism evidence="7">
    <name type="scientific">marine sediment metagenome</name>
    <dbReference type="NCBI Taxonomy" id="412755"/>
    <lineage>
        <taxon>unclassified sequences</taxon>
        <taxon>metagenomes</taxon>
        <taxon>ecological metagenomes</taxon>
    </lineage>
</organism>
<sequence>MKLRRTLGFWALFCVASGAMISSGLFVLPGQAFAFVGPAAVLAYALAALMVVPAMLSKAELASAMPKSGGSYFYVQRSMGALPGTLAGLSGWLSMVGTALGGRCRASRAAKLSMSVVVGMTSNRTWLLLRTV</sequence>